<evidence type="ECO:0000313" key="3">
    <source>
        <dbReference type="Proteomes" id="UP000198657"/>
    </source>
</evidence>
<dbReference type="Proteomes" id="UP000198657">
    <property type="component" value="Unassembled WGS sequence"/>
</dbReference>
<dbReference type="PANTHER" id="PTHR43312">
    <property type="entry name" value="D-THREO-ALDOSE 1-DEHYDROGENASE"/>
    <property type="match status" value="1"/>
</dbReference>
<proteinExistence type="predicted"/>
<evidence type="ECO:0000259" key="1">
    <source>
        <dbReference type="Pfam" id="PF00248"/>
    </source>
</evidence>
<sequence>MNKLILGTVQMGLDYGINNSSGKISLEDSCLILSKAFELDIDTLDTAEAYGNAHQVIGNFHLFNPEIKFKVITKVPHDIVAGEIEQKIRTYINDLNVYCLEVLMFHSFDSYENNKSIIAILKDLKSLGIIKHIGVSVYTNNQIEALLSEDDVTVVQMPFNLLDNESIRGDLINKMKAKGKVIHTRSAFLQGLFFKEQFENNSISQKLSKELIAIKNISKEENTSISNLALSYCLSQKDIDQVLIGVDSVNQLIDNLKAVDYKMNHVTLLKINKLKVDNLDLLNPSLWK</sequence>
<dbReference type="Pfam" id="PF00248">
    <property type="entry name" value="Aldo_ket_red"/>
    <property type="match status" value="1"/>
</dbReference>
<name>A0A1H8R8R4_9FLAO</name>
<dbReference type="InterPro" id="IPR023210">
    <property type="entry name" value="NADP_OxRdtase_dom"/>
</dbReference>
<organism evidence="2 3">
    <name type="scientific">Flavobacterium sinopsychrotolerans</name>
    <dbReference type="NCBI Taxonomy" id="604089"/>
    <lineage>
        <taxon>Bacteria</taxon>
        <taxon>Pseudomonadati</taxon>
        <taxon>Bacteroidota</taxon>
        <taxon>Flavobacteriia</taxon>
        <taxon>Flavobacteriales</taxon>
        <taxon>Flavobacteriaceae</taxon>
        <taxon>Flavobacterium</taxon>
    </lineage>
</organism>
<dbReference type="RefSeq" id="WP_091173794.1">
    <property type="nucleotide sequence ID" value="NZ_CBCSFM010000008.1"/>
</dbReference>
<gene>
    <name evidence="2" type="ORF">SAMN04487942_3260</name>
</gene>
<feature type="domain" description="NADP-dependent oxidoreductase" evidence="1">
    <location>
        <begin position="3"/>
        <end position="263"/>
    </location>
</feature>
<dbReference type="STRING" id="604089.SAMN04487942_3260"/>
<dbReference type="InterPro" id="IPR053135">
    <property type="entry name" value="AKR2_Oxidoreductase"/>
</dbReference>
<dbReference type="Gene3D" id="3.20.20.100">
    <property type="entry name" value="NADP-dependent oxidoreductase domain"/>
    <property type="match status" value="1"/>
</dbReference>
<dbReference type="AlphaFoldDB" id="A0A1H8R8R4"/>
<keyword evidence="3" id="KW-1185">Reference proteome</keyword>
<protein>
    <submittedName>
        <fullName evidence="2">Predicted oxidoreductase</fullName>
    </submittedName>
</protein>
<dbReference type="PANTHER" id="PTHR43312:SF1">
    <property type="entry name" value="NADP-DEPENDENT OXIDOREDUCTASE DOMAIN-CONTAINING PROTEIN"/>
    <property type="match status" value="1"/>
</dbReference>
<reference evidence="3" key="1">
    <citation type="submission" date="2016-10" db="EMBL/GenBank/DDBJ databases">
        <authorList>
            <person name="Varghese N."/>
            <person name="Submissions S."/>
        </authorList>
    </citation>
    <scope>NUCLEOTIDE SEQUENCE [LARGE SCALE GENOMIC DNA]</scope>
    <source>
        <strain evidence="3">CGMCC 1.8704</strain>
    </source>
</reference>
<dbReference type="EMBL" id="FODN01000009">
    <property type="protein sequence ID" value="SEO62687.1"/>
    <property type="molecule type" value="Genomic_DNA"/>
</dbReference>
<accession>A0A1H8R8R4</accession>
<evidence type="ECO:0000313" key="2">
    <source>
        <dbReference type="EMBL" id="SEO62687.1"/>
    </source>
</evidence>
<dbReference type="CDD" id="cd19097">
    <property type="entry name" value="AKR_unchar"/>
    <property type="match status" value="1"/>
</dbReference>
<dbReference type="OrthoDB" id="9773828at2"/>
<dbReference type="InterPro" id="IPR036812">
    <property type="entry name" value="NAD(P)_OxRdtase_dom_sf"/>
</dbReference>
<dbReference type="SUPFAM" id="SSF51430">
    <property type="entry name" value="NAD(P)-linked oxidoreductase"/>
    <property type="match status" value="1"/>
</dbReference>